<dbReference type="EMBL" id="AP002747">
    <property type="protein sequence ID" value="BAB17322.1"/>
    <property type="molecule type" value="Genomic_DNA"/>
</dbReference>
<evidence type="ECO:0000313" key="2">
    <source>
        <dbReference type="EMBL" id="BAB17322.1"/>
    </source>
</evidence>
<name>Q7F7C7_ORYSJ</name>
<sequence>MCTPKLTQTVHRRLRTEEPRAVAAVVIGSLPSSSPWARLRGAVVRRLSGGSGARRRSGEHGCGRRNEGERGNGAAEASSATRGGTAVVAAEHGHRSCVRRQPEGEERGEKKREEKEKKREEKKMCS</sequence>
<gene>
    <name evidence="2" type="ORF">P0698G03.2</name>
</gene>
<feature type="region of interest" description="Disordered" evidence="1">
    <location>
        <begin position="48"/>
        <end position="126"/>
    </location>
</feature>
<accession>Q7F7C7</accession>
<evidence type="ECO:0000313" key="3">
    <source>
        <dbReference type="Proteomes" id="UP000000763"/>
    </source>
</evidence>
<feature type="compositionally biased region" description="Basic and acidic residues" evidence="1">
    <location>
        <begin position="56"/>
        <end position="70"/>
    </location>
</feature>
<dbReference type="Proteomes" id="UP000000763">
    <property type="component" value="Chromosome 1"/>
</dbReference>
<proteinExistence type="predicted"/>
<dbReference type="AlphaFoldDB" id="Q7F7C7"/>
<protein>
    <submittedName>
        <fullName evidence="2">Uncharacterized protein</fullName>
    </submittedName>
</protein>
<evidence type="ECO:0000256" key="1">
    <source>
        <dbReference type="SAM" id="MobiDB-lite"/>
    </source>
</evidence>
<organism evidence="2 3">
    <name type="scientific">Oryza sativa subsp. japonica</name>
    <name type="common">Rice</name>
    <dbReference type="NCBI Taxonomy" id="39947"/>
    <lineage>
        <taxon>Eukaryota</taxon>
        <taxon>Viridiplantae</taxon>
        <taxon>Streptophyta</taxon>
        <taxon>Embryophyta</taxon>
        <taxon>Tracheophyta</taxon>
        <taxon>Spermatophyta</taxon>
        <taxon>Magnoliopsida</taxon>
        <taxon>Liliopsida</taxon>
        <taxon>Poales</taxon>
        <taxon>Poaceae</taxon>
        <taxon>BOP clade</taxon>
        <taxon>Oryzoideae</taxon>
        <taxon>Oryzeae</taxon>
        <taxon>Oryzinae</taxon>
        <taxon>Oryza</taxon>
        <taxon>Oryza sativa</taxon>
    </lineage>
</organism>
<reference evidence="3" key="1">
    <citation type="journal article" date="2005" name="Nature">
        <title>The map-based sequence of the rice genome.</title>
        <authorList>
            <consortium name="International rice genome sequencing project (IRGSP)"/>
            <person name="Matsumoto T."/>
            <person name="Wu J."/>
            <person name="Kanamori H."/>
            <person name="Katayose Y."/>
            <person name="Fujisawa M."/>
            <person name="Namiki N."/>
            <person name="Mizuno H."/>
            <person name="Yamamoto K."/>
            <person name="Antonio B.A."/>
            <person name="Baba T."/>
            <person name="Sakata K."/>
            <person name="Nagamura Y."/>
            <person name="Aoki H."/>
            <person name="Arikawa K."/>
            <person name="Arita K."/>
            <person name="Bito T."/>
            <person name="Chiden Y."/>
            <person name="Fujitsuka N."/>
            <person name="Fukunaka R."/>
            <person name="Hamada M."/>
            <person name="Harada C."/>
            <person name="Hayashi A."/>
            <person name="Hijishita S."/>
            <person name="Honda M."/>
            <person name="Hosokawa S."/>
            <person name="Ichikawa Y."/>
            <person name="Idonuma A."/>
            <person name="Iijima M."/>
            <person name="Ikeda M."/>
            <person name="Ikeno M."/>
            <person name="Ito K."/>
            <person name="Ito S."/>
            <person name="Ito T."/>
            <person name="Ito Y."/>
            <person name="Ito Y."/>
            <person name="Iwabuchi A."/>
            <person name="Kamiya K."/>
            <person name="Karasawa W."/>
            <person name="Kurita K."/>
            <person name="Katagiri S."/>
            <person name="Kikuta A."/>
            <person name="Kobayashi H."/>
            <person name="Kobayashi N."/>
            <person name="Machita K."/>
            <person name="Maehara T."/>
            <person name="Masukawa M."/>
            <person name="Mizubayashi T."/>
            <person name="Mukai Y."/>
            <person name="Nagasaki H."/>
            <person name="Nagata Y."/>
            <person name="Naito S."/>
            <person name="Nakashima M."/>
            <person name="Nakama Y."/>
            <person name="Nakamichi Y."/>
            <person name="Nakamura M."/>
            <person name="Meguro A."/>
            <person name="Negishi M."/>
            <person name="Ohta I."/>
            <person name="Ohta T."/>
            <person name="Okamoto M."/>
            <person name="Ono N."/>
            <person name="Saji S."/>
            <person name="Sakaguchi M."/>
            <person name="Sakai K."/>
            <person name="Shibata M."/>
            <person name="Shimokawa T."/>
            <person name="Song J."/>
            <person name="Takazaki Y."/>
            <person name="Terasawa K."/>
            <person name="Tsugane M."/>
            <person name="Tsuji K."/>
            <person name="Ueda S."/>
            <person name="Waki K."/>
            <person name="Yamagata H."/>
            <person name="Yamamoto M."/>
            <person name="Yamamoto S."/>
            <person name="Yamane H."/>
            <person name="Yoshiki S."/>
            <person name="Yoshihara R."/>
            <person name="Yukawa K."/>
            <person name="Zhong H."/>
            <person name="Yano M."/>
            <person name="Yuan Q."/>
            <person name="Ouyang S."/>
            <person name="Liu J."/>
            <person name="Jones K.M."/>
            <person name="Gansberger K."/>
            <person name="Moffat K."/>
            <person name="Hill J."/>
            <person name="Bera J."/>
            <person name="Fadrosh D."/>
            <person name="Jin S."/>
            <person name="Johri S."/>
            <person name="Kim M."/>
            <person name="Overton L."/>
            <person name="Reardon M."/>
            <person name="Tsitrin T."/>
            <person name="Vuong H."/>
            <person name="Weaver B."/>
            <person name="Ciecko A."/>
            <person name="Tallon L."/>
            <person name="Jackson J."/>
            <person name="Pai G."/>
            <person name="Aken S.V."/>
            <person name="Utterback T."/>
            <person name="Reidmuller S."/>
            <person name="Feldblyum T."/>
            <person name="Hsiao J."/>
            <person name="Zismann V."/>
            <person name="Iobst S."/>
            <person name="de Vazeille A.R."/>
            <person name="Buell C.R."/>
            <person name="Ying K."/>
            <person name="Li Y."/>
            <person name="Lu T."/>
            <person name="Huang Y."/>
            <person name="Zhao Q."/>
            <person name="Feng Q."/>
            <person name="Zhang L."/>
            <person name="Zhu J."/>
            <person name="Weng Q."/>
            <person name="Mu J."/>
            <person name="Lu Y."/>
            <person name="Fan D."/>
            <person name="Liu Y."/>
            <person name="Guan J."/>
            <person name="Zhang Y."/>
            <person name="Yu S."/>
            <person name="Liu X."/>
            <person name="Zhang Y."/>
            <person name="Hong G."/>
            <person name="Han B."/>
            <person name="Choisne N."/>
            <person name="Demange N."/>
            <person name="Orjeda G."/>
            <person name="Samain S."/>
            <person name="Cattolico L."/>
            <person name="Pelletier E."/>
            <person name="Couloux A."/>
            <person name="Segurens B."/>
            <person name="Wincker P."/>
            <person name="D'Hont A."/>
            <person name="Scarpelli C."/>
            <person name="Weissenbach J."/>
            <person name="Salanoubat M."/>
            <person name="Quetier F."/>
            <person name="Yu Y."/>
            <person name="Kim H.R."/>
            <person name="Rambo T."/>
            <person name="Currie J."/>
            <person name="Collura K."/>
            <person name="Luo M."/>
            <person name="Yang T."/>
            <person name="Ammiraju J.S.S."/>
            <person name="Engler F."/>
            <person name="Soderlund C."/>
            <person name="Wing R.A."/>
            <person name="Palmer L.E."/>
            <person name="de la Bastide M."/>
            <person name="Spiegel L."/>
            <person name="Nascimento L."/>
            <person name="Zutavern T."/>
            <person name="O'Shaughnessy A."/>
            <person name="Dike S."/>
            <person name="Dedhia N."/>
            <person name="Preston R."/>
            <person name="Balija V."/>
            <person name="McCombie W.R."/>
            <person name="Chow T."/>
            <person name="Chen H."/>
            <person name="Chung M."/>
            <person name="Chen C."/>
            <person name="Shaw J."/>
            <person name="Wu H."/>
            <person name="Hsiao K."/>
            <person name="Chao Y."/>
            <person name="Chu M."/>
            <person name="Cheng C."/>
            <person name="Hour A."/>
            <person name="Lee P."/>
            <person name="Lin S."/>
            <person name="Lin Y."/>
            <person name="Liou J."/>
            <person name="Liu S."/>
            <person name="Hsing Y."/>
            <person name="Raghuvanshi S."/>
            <person name="Mohanty A."/>
            <person name="Bharti A.K."/>
            <person name="Gaur A."/>
            <person name="Gupta V."/>
            <person name="Kumar D."/>
            <person name="Ravi V."/>
            <person name="Vij S."/>
            <person name="Kapur A."/>
            <person name="Khurana P."/>
            <person name="Khurana P."/>
            <person name="Khurana J.P."/>
            <person name="Tyagi A.K."/>
            <person name="Gaikwad K."/>
            <person name="Singh A."/>
            <person name="Dalal V."/>
            <person name="Srivastava S."/>
            <person name="Dixit A."/>
            <person name="Pal A.K."/>
            <person name="Ghazi I.A."/>
            <person name="Yadav M."/>
            <person name="Pandit A."/>
            <person name="Bhargava A."/>
            <person name="Sureshbabu K."/>
            <person name="Batra K."/>
            <person name="Sharma T.R."/>
            <person name="Mohapatra T."/>
            <person name="Singh N.K."/>
            <person name="Messing J."/>
            <person name="Nelson A.B."/>
            <person name="Fuks G."/>
            <person name="Kavchok S."/>
            <person name="Keizer G."/>
            <person name="Linton E."/>
            <person name="Llaca V."/>
            <person name="Song R."/>
            <person name="Tanyolac B."/>
            <person name="Young S."/>
            <person name="Ho-Il K."/>
            <person name="Hahn J.H."/>
            <person name="Sangsakoo G."/>
            <person name="Vanavichit A."/>
            <person name="de Mattos Luiz.A.T."/>
            <person name="Zimmer P.D."/>
            <person name="Malone G."/>
            <person name="Dellagostin O."/>
            <person name="de Oliveira A.C."/>
            <person name="Bevan M."/>
            <person name="Bancroft I."/>
            <person name="Minx P."/>
            <person name="Cordum H."/>
            <person name="Wilson R."/>
            <person name="Cheng Z."/>
            <person name="Jin W."/>
            <person name="Jiang J."/>
            <person name="Leong S.A."/>
            <person name="Iwama H."/>
            <person name="Gojobori T."/>
            <person name="Itoh T."/>
            <person name="Niimura Y."/>
            <person name="Fujii Y."/>
            <person name="Habara T."/>
            <person name="Sakai H."/>
            <person name="Sato Y."/>
            <person name="Wilson G."/>
            <person name="Kumar K."/>
            <person name="McCouch S."/>
            <person name="Juretic N."/>
            <person name="Hoen D."/>
            <person name="Wright S."/>
            <person name="Bruskiewich R."/>
            <person name="Bureau T."/>
            <person name="Miyao A."/>
            <person name="Hirochika H."/>
            <person name="Nishikawa T."/>
            <person name="Kadowaki K."/>
            <person name="Sugiura M."/>
            <person name="Burr B."/>
            <person name="Sasaki T."/>
        </authorList>
    </citation>
    <scope>NUCLEOTIDE SEQUENCE [LARGE SCALE GENOMIC DNA]</scope>
    <source>
        <strain evidence="3">cv. Nipponbare</strain>
    </source>
</reference>
<feature type="compositionally biased region" description="Basic and acidic residues" evidence="1">
    <location>
        <begin position="100"/>
        <end position="126"/>
    </location>
</feature>
<reference evidence="3" key="2">
    <citation type="journal article" date="2008" name="Nucleic Acids Res.">
        <title>The rice annotation project database (RAP-DB): 2008 update.</title>
        <authorList>
            <consortium name="The rice annotation project (RAP)"/>
        </authorList>
    </citation>
    <scope>GENOME REANNOTATION</scope>
    <source>
        <strain evidence="3">cv. Nipponbare</strain>
    </source>
</reference>